<evidence type="ECO:0000313" key="1">
    <source>
        <dbReference type="EMBL" id="KAK8783622.1"/>
    </source>
</evidence>
<dbReference type="InterPro" id="IPR011333">
    <property type="entry name" value="SKP1/BTB/POZ_sf"/>
</dbReference>
<comment type="caution">
    <text evidence="1">The sequence shown here is derived from an EMBL/GenBank/DDBJ whole genome shotgun (WGS) entry which is preliminary data.</text>
</comment>
<dbReference type="AlphaFoldDB" id="A0AAQ4FA60"/>
<gene>
    <name evidence="1" type="ORF">V5799_010013</name>
</gene>
<organism evidence="1 2">
    <name type="scientific">Amblyomma americanum</name>
    <name type="common">Lone star tick</name>
    <dbReference type="NCBI Taxonomy" id="6943"/>
    <lineage>
        <taxon>Eukaryota</taxon>
        <taxon>Metazoa</taxon>
        <taxon>Ecdysozoa</taxon>
        <taxon>Arthropoda</taxon>
        <taxon>Chelicerata</taxon>
        <taxon>Arachnida</taxon>
        <taxon>Acari</taxon>
        <taxon>Parasitiformes</taxon>
        <taxon>Ixodida</taxon>
        <taxon>Ixodoidea</taxon>
        <taxon>Ixodidae</taxon>
        <taxon>Amblyomminae</taxon>
        <taxon>Amblyomma</taxon>
    </lineage>
</organism>
<dbReference type="Proteomes" id="UP001321473">
    <property type="component" value="Unassembled WGS sequence"/>
</dbReference>
<accession>A0AAQ4FA60</accession>
<evidence type="ECO:0000313" key="2">
    <source>
        <dbReference type="Proteomes" id="UP001321473"/>
    </source>
</evidence>
<dbReference type="EMBL" id="JARKHS020005357">
    <property type="protein sequence ID" value="KAK8783622.1"/>
    <property type="molecule type" value="Genomic_DNA"/>
</dbReference>
<reference evidence="1 2" key="1">
    <citation type="journal article" date="2023" name="Arcadia Sci">
        <title>De novo assembly of a long-read Amblyomma americanum tick genome.</title>
        <authorList>
            <person name="Chou S."/>
            <person name="Poskanzer K.E."/>
            <person name="Rollins M."/>
            <person name="Thuy-Boun P.S."/>
        </authorList>
    </citation>
    <scope>NUCLEOTIDE SEQUENCE [LARGE SCALE GENOMIC DNA]</scope>
    <source>
        <strain evidence="1">F_SG_1</strain>
        <tissue evidence="1">Salivary glands</tissue>
    </source>
</reference>
<keyword evidence="2" id="KW-1185">Reference proteome</keyword>
<sequence>KGEGREVFSEVTATVAVNTSTAVAAFENTRARLLLRLRSYMRYFYSGHLEVEGVHQALCTRSAAVKYLVPELAEKCIAYVKRNMKPEDVCPVLDYAITMGEDHSDLPVKDILLSDSISVLSSEAFACCSEYTADYVVDHVVDVPEICLSSPPQVGTGAVASHSRCRRRRARAPNTHAAVLPQTSLPRADCGGVRFWTEPVGNPERPRGSRSLQQLTEKWFAAFARWLQQRRLSPSEGEDLP</sequence>
<proteinExistence type="predicted"/>
<name>A0AAQ4FA60_AMBAM</name>
<protein>
    <submittedName>
        <fullName evidence="1">Uncharacterized protein</fullName>
    </submittedName>
</protein>
<dbReference type="Gene3D" id="3.30.710.10">
    <property type="entry name" value="Potassium Channel Kv1.1, Chain A"/>
    <property type="match status" value="1"/>
</dbReference>
<feature type="non-terminal residue" evidence="1">
    <location>
        <position position="1"/>
    </location>
</feature>